<sequence>MLIQSQDIPSGKEDKVMMNLTDKAIDVIREVCNGEYLGLRIMVNKGCSGFSYNMGLEEHAGEDDQVLEFSDVKVFIDPGSALWLTGATMDYVDNSSMGSGFVFDNPNQPPAPSATAGGGCSCAVKSCG</sequence>
<name>M2Y4X1_9PROT</name>
<dbReference type="eggNOG" id="COG0316">
    <property type="taxonomic scope" value="Bacteria"/>
</dbReference>
<protein>
    <recommendedName>
        <fullName evidence="1">Core domain-containing protein</fullName>
    </recommendedName>
</protein>
<dbReference type="GO" id="GO:0016226">
    <property type="term" value="P:iron-sulfur cluster assembly"/>
    <property type="evidence" value="ECO:0007669"/>
    <property type="project" value="InterPro"/>
</dbReference>
<dbReference type="InterPro" id="IPR035903">
    <property type="entry name" value="HesB-like_dom_sf"/>
</dbReference>
<gene>
    <name evidence="2" type="ORF">H261_20160</name>
</gene>
<dbReference type="Proteomes" id="UP000011744">
    <property type="component" value="Unassembled WGS sequence"/>
</dbReference>
<dbReference type="PATRIC" id="fig|1244869.3.peg.4011"/>
<evidence type="ECO:0000313" key="2">
    <source>
        <dbReference type="EMBL" id="EME68116.1"/>
    </source>
</evidence>
<organism evidence="2 3">
    <name type="scientific">Paramagnetospirillum caucaseum</name>
    <dbReference type="NCBI Taxonomy" id="1244869"/>
    <lineage>
        <taxon>Bacteria</taxon>
        <taxon>Pseudomonadati</taxon>
        <taxon>Pseudomonadota</taxon>
        <taxon>Alphaproteobacteria</taxon>
        <taxon>Rhodospirillales</taxon>
        <taxon>Magnetospirillaceae</taxon>
        <taxon>Paramagnetospirillum</taxon>
    </lineage>
</organism>
<dbReference type="SUPFAM" id="SSF89360">
    <property type="entry name" value="HesB-like domain"/>
    <property type="match status" value="1"/>
</dbReference>
<dbReference type="NCBIfam" id="TIGR00049">
    <property type="entry name" value="iron-sulfur cluster assembly accessory protein"/>
    <property type="match status" value="1"/>
</dbReference>
<dbReference type="STRING" id="1244869.H261_20160"/>
<dbReference type="GO" id="GO:0051537">
    <property type="term" value="F:2 iron, 2 sulfur cluster binding"/>
    <property type="evidence" value="ECO:0007669"/>
    <property type="project" value="TreeGrafter"/>
</dbReference>
<evidence type="ECO:0000313" key="3">
    <source>
        <dbReference type="Proteomes" id="UP000011744"/>
    </source>
</evidence>
<feature type="domain" description="Core" evidence="1">
    <location>
        <begin position="18"/>
        <end position="107"/>
    </location>
</feature>
<dbReference type="EMBL" id="AONQ01000082">
    <property type="protein sequence ID" value="EME68116.1"/>
    <property type="molecule type" value="Genomic_DNA"/>
</dbReference>
<proteinExistence type="predicted"/>
<keyword evidence="3" id="KW-1185">Reference proteome</keyword>
<dbReference type="PANTHER" id="PTHR43011:SF1">
    <property type="entry name" value="IRON-SULFUR CLUSTER ASSEMBLY 2 HOMOLOG, MITOCHONDRIAL"/>
    <property type="match status" value="1"/>
</dbReference>
<dbReference type="InterPro" id="IPR016092">
    <property type="entry name" value="ATAP"/>
</dbReference>
<dbReference type="AlphaFoldDB" id="M2Y4X1"/>
<accession>M2Y4X1</accession>
<dbReference type="Gene3D" id="2.60.300.12">
    <property type="entry name" value="HesB-like domain"/>
    <property type="match status" value="1"/>
</dbReference>
<dbReference type="InterPro" id="IPR000361">
    <property type="entry name" value="ATAP_core_dom"/>
</dbReference>
<dbReference type="Pfam" id="PF01521">
    <property type="entry name" value="Fe-S_biosyn"/>
    <property type="match status" value="1"/>
</dbReference>
<dbReference type="GO" id="GO:0051539">
    <property type="term" value="F:4 iron, 4 sulfur cluster binding"/>
    <property type="evidence" value="ECO:0007669"/>
    <property type="project" value="TreeGrafter"/>
</dbReference>
<evidence type="ECO:0000259" key="1">
    <source>
        <dbReference type="Pfam" id="PF01521"/>
    </source>
</evidence>
<dbReference type="PANTHER" id="PTHR43011">
    <property type="entry name" value="IRON-SULFUR CLUSTER ASSEMBLY 2 HOMOLOG, MITOCHONDRIAL"/>
    <property type="match status" value="1"/>
</dbReference>
<dbReference type="GO" id="GO:0005506">
    <property type="term" value="F:iron ion binding"/>
    <property type="evidence" value="ECO:0007669"/>
    <property type="project" value="TreeGrafter"/>
</dbReference>
<reference evidence="2 3" key="1">
    <citation type="journal article" date="2014" name="Genome Announc.">
        <title>Draft Genome Sequence of Magnetospirillum sp. Strain SO-1, a Freshwater Magnetotactic Bacterium Isolated from the Ol'khovka River, Russia.</title>
        <authorList>
            <person name="Grouzdev D.S."/>
            <person name="Dziuba M.V."/>
            <person name="Sukhacheva M.S."/>
            <person name="Mardanov A.V."/>
            <person name="Beletskiy A.V."/>
            <person name="Kuznetsov B.B."/>
            <person name="Skryabin K.G."/>
        </authorList>
    </citation>
    <scope>NUCLEOTIDE SEQUENCE [LARGE SCALE GENOMIC DNA]</scope>
    <source>
        <strain evidence="2 3">SO-1</strain>
    </source>
</reference>
<comment type="caution">
    <text evidence="2">The sequence shown here is derived from an EMBL/GenBank/DDBJ whole genome shotgun (WGS) entry which is preliminary data.</text>
</comment>